<dbReference type="AlphaFoldDB" id="A0A8T0IZX4"/>
<keyword evidence="3" id="KW-1185">Reference proteome</keyword>
<organism evidence="2 3">
    <name type="scientific">Ceratodon purpureus</name>
    <name type="common">Fire moss</name>
    <name type="synonym">Dicranum purpureum</name>
    <dbReference type="NCBI Taxonomy" id="3225"/>
    <lineage>
        <taxon>Eukaryota</taxon>
        <taxon>Viridiplantae</taxon>
        <taxon>Streptophyta</taxon>
        <taxon>Embryophyta</taxon>
        <taxon>Bryophyta</taxon>
        <taxon>Bryophytina</taxon>
        <taxon>Bryopsida</taxon>
        <taxon>Dicranidae</taxon>
        <taxon>Pseudoditrichales</taxon>
        <taxon>Ditrichaceae</taxon>
        <taxon>Ceratodon</taxon>
    </lineage>
</organism>
<gene>
    <name evidence="2" type="ORF">KC19_2G201800</name>
</gene>
<sequence>MFSWFIFTPTLFSRIRLWILLCYCQRTNKKNINFQNIQPNLERFRNKKSPALSRRSPVTLRSHL</sequence>
<accession>A0A8T0IZX4</accession>
<protein>
    <recommendedName>
        <fullName evidence="4">Secreted protein</fullName>
    </recommendedName>
</protein>
<evidence type="ECO:0000256" key="1">
    <source>
        <dbReference type="SAM" id="SignalP"/>
    </source>
</evidence>
<dbReference type="EMBL" id="CM026422">
    <property type="protein sequence ID" value="KAG0587923.1"/>
    <property type="molecule type" value="Genomic_DNA"/>
</dbReference>
<evidence type="ECO:0000313" key="3">
    <source>
        <dbReference type="Proteomes" id="UP000822688"/>
    </source>
</evidence>
<dbReference type="Proteomes" id="UP000822688">
    <property type="component" value="Chromosome 2"/>
</dbReference>
<feature type="chain" id="PRO_5035782952" description="Secreted protein" evidence="1">
    <location>
        <begin position="30"/>
        <end position="64"/>
    </location>
</feature>
<evidence type="ECO:0000313" key="2">
    <source>
        <dbReference type="EMBL" id="KAG0587923.1"/>
    </source>
</evidence>
<comment type="caution">
    <text evidence="2">The sequence shown here is derived from an EMBL/GenBank/DDBJ whole genome shotgun (WGS) entry which is preliminary data.</text>
</comment>
<reference evidence="2" key="1">
    <citation type="submission" date="2020-06" db="EMBL/GenBank/DDBJ databases">
        <title>WGS assembly of Ceratodon purpureus strain R40.</title>
        <authorList>
            <person name="Carey S.B."/>
            <person name="Jenkins J."/>
            <person name="Shu S."/>
            <person name="Lovell J.T."/>
            <person name="Sreedasyam A."/>
            <person name="Maumus F."/>
            <person name="Tiley G.P."/>
            <person name="Fernandez-Pozo N."/>
            <person name="Barry K."/>
            <person name="Chen C."/>
            <person name="Wang M."/>
            <person name="Lipzen A."/>
            <person name="Daum C."/>
            <person name="Saski C.A."/>
            <person name="Payton A.C."/>
            <person name="Mcbreen J.C."/>
            <person name="Conrad R.E."/>
            <person name="Kollar L.M."/>
            <person name="Olsson S."/>
            <person name="Huttunen S."/>
            <person name="Landis J.B."/>
            <person name="Wickett N.J."/>
            <person name="Johnson M.G."/>
            <person name="Rensing S.A."/>
            <person name="Grimwood J."/>
            <person name="Schmutz J."/>
            <person name="Mcdaniel S.F."/>
        </authorList>
    </citation>
    <scope>NUCLEOTIDE SEQUENCE</scope>
    <source>
        <strain evidence="2">R40</strain>
    </source>
</reference>
<feature type="signal peptide" evidence="1">
    <location>
        <begin position="1"/>
        <end position="29"/>
    </location>
</feature>
<evidence type="ECO:0008006" key="4">
    <source>
        <dbReference type="Google" id="ProtNLM"/>
    </source>
</evidence>
<keyword evidence="1" id="KW-0732">Signal</keyword>
<proteinExistence type="predicted"/>
<name>A0A8T0IZX4_CERPU</name>